<protein>
    <submittedName>
        <fullName evidence="2">Uncharacterized protein</fullName>
    </submittedName>
</protein>
<gene>
    <name evidence="2" type="ORF">CONLIGDRAFT_584053</name>
</gene>
<dbReference type="OrthoDB" id="2446291at2759"/>
<accession>A0A1J7IAH0</accession>
<evidence type="ECO:0000313" key="2">
    <source>
        <dbReference type="EMBL" id="OIW24679.1"/>
    </source>
</evidence>
<evidence type="ECO:0000256" key="1">
    <source>
        <dbReference type="SAM" id="MobiDB-lite"/>
    </source>
</evidence>
<dbReference type="InParanoid" id="A0A1J7IAH0"/>
<dbReference type="EMBL" id="KV875103">
    <property type="protein sequence ID" value="OIW24679.1"/>
    <property type="molecule type" value="Genomic_DNA"/>
</dbReference>
<organism evidence="2 3">
    <name type="scientific">Coniochaeta ligniaria NRRL 30616</name>
    <dbReference type="NCBI Taxonomy" id="1408157"/>
    <lineage>
        <taxon>Eukaryota</taxon>
        <taxon>Fungi</taxon>
        <taxon>Dikarya</taxon>
        <taxon>Ascomycota</taxon>
        <taxon>Pezizomycotina</taxon>
        <taxon>Sordariomycetes</taxon>
        <taxon>Sordariomycetidae</taxon>
        <taxon>Coniochaetales</taxon>
        <taxon>Coniochaetaceae</taxon>
        <taxon>Coniochaeta</taxon>
    </lineage>
</organism>
<reference evidence="2 3" key="1">
    <citation type="submission" date="2016-10" db="EMBL/GenBank/DDBJ databases">
        <title>Draft genome sequence of Coniochaeta ligniaria NRRL30616, a lignocellulolytic fungus for bioabatement of inhibitors in plant biomass hydrolysates.</title>
        <authorList>
            <consortium name="DOE Joint Genome Institute"/>
            <person name="Jimenez D.J."/>
            <person name="Hector R.E."/>
            <person name="Riley R."/>
            <person name="Sun H."/>
            <person name="Grigoriev I.V."/>
            <person name="Van Elsas J.D."/>
            <person name="Nichols N.N."/>
        </authorList>
    </citation>
    <scope>NUCLEOTIDE SEQUENCE [LARGE SCALE GENOMIC DNA]</scope>
    <source>
        <strain evidence="2 3">NRRL 30616</strain>
    </source>
</reference>
<sequence>MDVEAATPSPPRKGHSRSRHTVNNWTQQPGMKKSFSIGYRSDCEKCRLKVPGHFNHIIIS</sequence>
<dbReference type="STRING" id="1408157.A0A1J7IAH0"/>
<feature type="region of interest" description="Disordered" evidence="1">
    <location>
        <begin position="1"/>
        <end position="30"/>
    </location>
</feature>
<keyword evidence="3" id="KW-1185">Reference proteome</keyword>
<proteinExistence type="predicted"/>
<dbReference type="Proteomes" id="UP000182658">
    <property type="component" value="Unassembled WGS sequence"/>
</dbReference>
<dbReference type="AlphaFoldDB" id="A0A1J7IAH0"/>
<name>A0A1J7IAH0_9PEZI</name>
<evidence type="ECO:0000313" key="3">
    <source>
        <dbReference type="Proteomes" id="UP000182658"/>
    </source>
</evidence>